<sequence>MSTHLMQPTVKPSNQYLKEKPSTPAGRNNYQAITFNNLVLNQLEGLAAASCILQACLQQSNQNDKVAKQVMVTNTPPNTPHIIPLYHPISQYLVRSTVFWIPIAEGREFDSNIQVKDGTKS</sequence>
<reference evidence="1" key="1">
    <citation type="submission" date="2022-04" db="EMBL/GenBank/DDBJ databases">
        <title>Genome of the entomopathogenic fungus Entomophthora muscae.</title>
        <authorList>
            <person name="Elya C."/>
            <person name="Lovett B.R."/>
            <person name="Lee E."/>
            <person name="Macias A.M."/>
            <person name="Hajek A.E."/>
            <person name="De Bivort B.L."/>
            <person name="Kasson M.T."/>
            <person name="De Fine Licht H.H."/>
            <person name="Stajich J.E."/>
        </authorList>
    </citation>
    <scope>NUCLEOTIDE SEQUENCE</scope>
    <source>
        <strain evidence="1">Berkeley</strain>
    </source>
</reference>
<accession>A0ACC2RMG7</accession>
<dbReference type="EMBL" id="QTSX02007117">
    <property type="protein sequence ID" value="KAJ9051257.1"/>
    <property type="molecule type" value="Genomic_DNA"/>
</dbReference>
<protein>
    <submittedName>
        <fullName evidence="1">Uncharacterized protein</fullName>
    </submittedName>
</protein>
<name>A0ACC2RMG7_9FUNG</name>
<keyword evidence="2" id="KW-1185">Reference proteome</keyword>
<organism evidence="1 2">
    <name type="scientific">Entomophthora muscae</name>
    <dbReference type="NCBI Taxonomy" id="34485"/>
    <lineage>
        <taxon>Eukaryota</taxon>
        <taxon>Fungi</taxon>
        <taxon>Fungi incertae sedis</taxon>
        <taxon>Zoopagomycota</taxon>
        <taxon>Entomophthoromycotina</taxon>
        <taxon>Entomophthoromycetes</taxon>
        <taxon>Entomophthorales</taxon>
        <taxon>Entomophthoraceae</taxon>
        <taxon>Entomophthora</taxon>
    </lineage>
</organism>
<dbReference type="Proteomes" id="UP001165960">
    <property type="component" value="Unassembled WGS sequence"/>
</dbReference>
<evidence type="ECO:0000313" key="2">
    <source>
        <dbReference type="Proteomes" id="UP001165960"/>
    </source>
</evidence>
<evidence type="ECO:0000313" key="1">
    <source>
        <dbReference type="EMBL" id="KAJ9051257.1"/>
    </source>
</evidence>
<gene>
    <name evidence="1" type="ORF">DSO57_1006180</name>
</gene>
<comment type="caution">
    <text evidence="1">The sequence shown here is derived from an EMBL/GenBank/DDBJ whole genome shotgun (WGS) entry which is preliminary data.</text>
</comment>
<proteinExistence type="predicted"/>